<name>A0ABV0LIS1_9PSEU</name>
<gene>
    <name evidence="1" type="ORF">ABJI51_24220</name>
</gene>
<organism evidence="1 2">
    <name type="scientific">Amycolatopsis melonis</name>
    <dbReference type="NCBI Taxonomy" id="3156488"/>
    <lineage>
        <taxon>Bacteria</taxon>
        <taxon>Bacillati</taxon>
        <taxon>Actinomycetota</taxon>
        <taxon>Actinomycetes</taxon>
        <taxon>Pseudonocardiales</taxon>
        <taxon>Pseudonocardiaceae</taxon>
        <taxon>Amycolatopsis</taxon>
    </lineage>
</organism>
<evidence type="ECO:0000313" key="2">
    <source>
        <dbReference type="Proteomes" id="UP001440984"/>
    </source>
</evidence>
<keyword evidence="2" id="KW-1185">Reference proteome</keyword>
<dbReference type="EMBL" id="JBDZYD010000009">
    <property type="protein sequence ID" value="MEQ0562201.1"/>
    <property type="molecule type" value="Genomic_DNA"/>
</dbReference>
<proteinExistence type="predicted"/>
<accession>A0ABV0LIS1</accession>
<dbReference type="SUPFAM" id="SSF53597">
    <property type="entry name" value="Dihydrofolate reductase-like"/>
    <property type="match status" value="1"/>
</dbReference>
<dbReference type="Proteomes" id="UP001440984">
    <property type="component" value="Unassembled WGS sequence"/>
</dbReference>
<dbReference type="RefSeq" id="WP_348953656.1">
    <property type="nucleotide sequence ID" value="NZ_JBDZYD010000009.1"/>
</dbReference>
<sequence length="206" mass="21725">MPVVASFCMSLDGFVARPDDSVGPLFDWYTAGEVELPMVGYPTTFRVAPASARYLADFLESMRHSAFVCGRRVFDYTNGWGGRPPGAGAAFVVTHRPPAEPVPPFRFCPDVPTAISLAKAAGDGTVGVSGPSIAQQCLKLGLLDEVRIDLVPVFLGEGIRYFENLSAGDALAGVRGGCCRGRGYAPAASSMSVLCGVTDRVMTGVR</sequence>
<reference evidence="1 2" key="1">
    <citation type="submission" date="2024-05" db="EMBL/GenBank/DDBJ databases">
        <authorList>
            <person name="Zhao H."/>
            <person name="Xu Y."/>
            <person name="Lin S."/>
            <person name="Spain J.C."/>
            <person name="Zhou N.-Y."/>
        </authorList>
    </citation>
    <scope>NUCLEOTIDE SEQUENCE [LARGE SCALE GENOMIC DNA]</scope>
    <source>
        <strain evidence="1 2">NEAU-NG30</strain>
    </source>
</reference>
<dbReference type="InterPro" id="IPR024072">
    <property type="entry name" value="DHFR-like_dom_sf"/>
</dbReference>
<evidence type="ECO:0008006" key="3">
    <source>
        <dbReference type="Google" id="ProtNLM"/>
    </source>
</evidence>
<dbReference type="Gene3D" id="3.40.430.10">
    <property type="entry name" value="Dihydrofolate Reductase, subunit A"/>
    <property type="match status" value="1"/>
</dbReference>
<comment type="caution">
    <text evidence="1">The sequence shown here is derived from an EMBL/GenBank/DDBJ whole genome shotgun (WGS) entry which is preliminary data.</text>
</comment>
<protein>
    <recommendedName>
        <fullName evidence="3">Dihydrofolate reductase</fullName>
    </recommendedName>
</protein>
<evidence type="ECO:0000313" key="1">
    <source>
        <dbReference type="EMBL" id="MEQ0562201.1"/>
    </source>
</evidence>